<keyword evidence="2" id="KW-1185">Reference proteome</keyword>
<proteinExistence type="predicted"/>
<sequence length="164" mass="18659">MEMGNGGSSCNRKKKEVFKVLLVDDGRVEAYRKAMRAGELMVEYPGHFVCDSGYLKVGHRIQGLLAHQELQGRKFYFLLPMDLLYSVLTHDELSSFNYKASRSRPTLNNFANTIFSHFFVCMCPPQPEKLRSLADAGAETDETYSKLRSWRPALETINESPSRA</sequence>
<dbReference type="InterPro" id="IPR025322">
    <property type="entry name" value="PADRE_dom"/>
</dbReference>
<gene>
    <name evidence="1" type="ORF">Ahy_B03g062382</name>
</gene>
<dbReference type="AlphaFoldDB" id="A0A444ZTY8"/>
<dbReference type="Pfam" id="PF14009">
    <property type="entry name" value="PADRE"/>
    <property type="match status" value="1"/>
</dbReference>
<accession>A0A444ZTY8</accession>
<evidence type="ECO:0000313" key="1">
    <source>
        <dbReference type="EMBL" id="RYR17685.1"/>
    </source>
</evidence>
<dbReference type="EMBL" id="SDMP01000013">
    <property type="protein sequence ID" value="RYR17685.1"/>
    <property type="molecule type" value="Genomic_DNA"/>
</dbReference>
<comment type="caution">
    <text evidence="1">The sequence shown here is derived from an EMBL/GenBank/DDBJ whole genome shotgun (WGS) entry which is preliminary data.</text>
</comment>
<dbReference type="Proteomes" id="UP000289738">
    <property type="component" value="Chromosome B03"/>
</dbReference>
<protein>
    <submittedName>
        <fullName evidence="1">Uncharacterized protein</fullName>
    </submittedName>
</protein>
<organism evidence="1 2">
    <name type="scientific">Arachis hypogaea</name>
    <name type="common">Peanut</name>
    <dbReference type="NCBI Taxonomy" id="3818"/>
    <lineage>
        <taxon>Eukaryota</taxon>
        <taxon>Viridiplantae</taxon>
        <taxon>Streptophyta</taxon>
        <taxon>Embryophyta</taxon>
        <taxon>Tracheophyta</taxon>
        <taxon>Spermatophyta</taxon>
        <taxon>Magnoliopsida</taxon>
        <taxon>eudicotyledons</taxon>
        <taxon>Gunneridae</taxon>
        <taxon>Pentapetalae</taxon>
        <taxon>rosids</taxon>
        <taxon>fabids</taxon>
        <taxon>Fabales</taxon>
        <taxon>Fabaceae</taxon>
        <taxon>Papilionoideae</taxon>
        <taxon>50 kb inversion clade</taxon>
        <taxon>dalbergioids sensu lato</taxon>
        <taxon>Dalbergieae</taxon>
        <taxon>Pterocarpus clade</taxon>
        <taxon>Arachis</taxon>
    </lineage>
</organism>
<dbReference type="STRING" id="3818.A0A444ZTY8"/>
<evidence type="ECO:0000313" key="2">
    <source>
        <dbReference type="Proteomes" id="UP000289738"/>
    </source>
</evidence>
<reference evidence="1 2" key="1">
    <citation type="submission" date="2019-01" db="EMBL/GenBank/DDBJ databases">
        <title>Sequencing of cultivated peanut Arachis hypogaea provides insights into genome evolution and oil improvement.</title>
        <authorList>
            <person name="Chen X."/>
        </authorList>
    </citation>
    <scope>NUCLEOTIDE SEQUENCE [LARGE SCALE GENOMIC DNA]</scope>
    <source>
        <strain evidence="2">cv. Fuhuasheng</strain>
        <tissue evidence="1">Leaves</tissue>
    </source>
</reference>
<dbReference type="PANTHER" id="PTHR33052">
    <property type="entry name" value="DUF4228 DOMAIN PROTEIN-RELATED"/>
    <property type="match status" value="1"/>
</dbReference>
<name>A0A444ZTY8_ARAHY</name>